<dbReference type="KEGG" id="tee:Tel_02980"/>
<name>A0A0S2TAM6_9GAMM</name>
<reference evidence="2" key="1">
    <citation type="submission" date="2015-10" db="EMBL/GenBank/DDBJ databases">
        <title>Description of Candidatus Tenderia electrophaga gen. nov, sp. nov., an Uncultivated Electroautotroph from a Biocathode Enrichment.</title>
        <authorList>
            <person name="Eddie B.J."/>
            <person name="Malanoski A.P."/>
            <person name="Wang Z."/>
            <person name="Hall R.J."/>
            <person name="Oh S.D."/>
            <person name="Heiner C."/>
            <person name="Lin B."/>
            <person name="Strycharz-Glaven S.M."/>
        </authorList>
    </citation>
    <scope>NUCLEOTIDE SEQUENCE [LARGE SCALE GENOMIC DNA]</scope>
    <source>
        <strain evidence="2">NRL1</strain>
    </source>
</reference>
<keyword evidence="3" id="KW-1185">Reference proteome</keyword>
<feature type="region of interest" description="Disordered" evidence="1">
    <location>
        <begin position="88"/>
        <end position="130"/>
    </location>
</feature>
<evidence type="ECO:0000313" key="2">
    <source>
        <dbReference type="EMBL" id="ALP52193.1"/>
    </source>
</evidence>
<feature type="compositionally biased region" description="Acidic residues" evidence="1">
    <location>
        <begin position="117"/>
        <end position="130"/>
    </location>
</feature>
<evidence type="ECO:0000256" key="1">
    <source>
        <dbReference type="SAM" id="MobiDB-lite"/>
    </source>
</evidence>
<protein>
    <submittedName>
        <fullName evidence="2">Uncharacterized protein</fullName>
    </submittedName>
</protein>
<dbReference type="AlphaFoldDB" id="A0A0S2TAM6"/>
<evidence type="ECO:0000313" key="3">
    <source>
        <dbReference type="Proteomes" id="UP000055136"/>
    </source>
</evidence>
<gene>
    <name evidence="2" type="ORF">Tel_02980</name>
</gene>
<dbReference type="EMBL" id="CP013099">
    <property type="protein sequence ID" value="ALP52193.1"/>
    <property type="molecule type" value="Genomic_DNA"/>
</dbReference>
<proteinExistence type="predicted"/>
<accession>A0A0S2TAM6</accession>
<organism evidence="2 3">
    <name type="scientific">Candidatus Tenderia electrophaga</name>
    <dbReference type="NCBI Taxonomy" id="1748243"/>
    <lineage>
        <taxon>Bacteria</taxon>
        <taxon>Pseudomonadati</taxon>
        <taxon>Pseudomonadota</taxon>
        <taxon>Gammaproteobacteria</taxon>
        <taxon>Candidatus Tenderiales</taxon>
        <taxon>Candidatus Tenderiaceae</taxon>
        <taxon>Candidatus Tenderia</taxon>
    </lineage>
</organism>
<dbReference type="Proteomes" id="UP000055136">
    <property type="component" value="Chromosome"/>
</dbReference>
<sequence length="130" mass="14556">MSKESLWFGYLEIGDKSSPVAQDPKLSTGKTDTLYLFNLQRNAIIEYKRDIVEPKLRPLNGNEADITKELKKAFKKIVKEFTPRGKPSAVLEAPPAVTTAPKKKPKEEALEEIGIGDVDDDFFDDGDDED</sequence>